<organism evidence="7 8">
    <name type="scientific">Paenibacillus vulneris</name>
    <dbReference type="NCBI Taxonomy" id="1133364"/>
    <lineage>
        <taxon>Bacteria</taxon>
        <taxon>Bacillati</taxon>
        <taxon>Bacillota</taxon>
        <taxon>Bacilli</taxon>
        <taxon>Bacillales</taxon>
        <taxon>Paenibacillaceae</taxon>
        <taxon>Paenibacillus</taxon>
    </lineage>
</organism>
<dbReference type="PANTHER" id="PTHR43649:SF33">
    <property type="entry name" value="POLYGALACTURONAN_RHAMNOGALACTURONAN-BINDING PROTEIN YTCQ"/>
    <property type="match status" value="1"/>
</dbReference>
<evidence type="ECO:0000256" key="2">
    <source>
        <dbReference type="ARBA" id="ARBA00022729"/>
    </source>
</evidence>
<keyword evidence="8" id="KW-1185">Reference proteome</keyword>
<dbReference type="EMBL" id="JBHTLU010000031">
    <property type="protein sequence ID" value="MFD1223149.1"/>
    <property type="molecule type" value="Genomic_DNA"/>
</dbReference>
<evidence type="ECO:0000313" key="8">
    <source>
        <dbReference type="Proteomes" id="UP001597180"/>
    </source>
</evidence>
<evidence type="ECO:0000256" key="5">
    <source>
        <dbReference type="ARBA" id="ARBA00023288"/>
    </source>
</evidence>
<gene>
    <name evidence="7" type="ORF">ACFQ4B_23795</name>
</gene>
<protein>
    <submittedName>
        <fullName evidence="7">ABC transporter substrate-binding protein</fullName>
    </submittedName>
</protein>
<feature type="signal peptide" evidence="6">
    <location>
        <begin position="1"/>
        <end position="30"/>
    </location>
</feature>
<keyword evidence="1" id="KW-1003">Cell membrane</keyword>
<proteinExistence type="predicted"/>
<dbReference type="PANTHER" id="PTHR43649">
    <property type="entry name" value="ARABINOSE-BINDING PROTEIN-RELATED"/>
    <property type="match status" value="1"/>
</dbReference>
<dbReference type="InterPro" id="IPR050490">
    <property type="entry name" value="Bact_solute-bd_prot1"/>
</dbReference>
<accession>A0ABW3US79</accession>
<dbReference type="Gene3D" id="3.40.190.10">
    <property type="entry name" value="Periplasmic binding protein-like II"/>
    <property type="match status" value="1"/>
</dbReference>
<name>A0ABW3US79_9BACL</name>
<feature type="chain" id="PRO_5047265991" evidence="6">
    <location>
        <begin position="31"/>
        <end position="441"/>
    </location>
</feature>
<dbReference type="Pfam" id="PF01547">
    <property type="entry name" value="SBP_bac_1"/>
    <property type="match status" value="1"/>
</dbReference>
<evidence type="ECO:0000256" key="3">
    <source>
        <dbReference type="ARBA" id="ARBA00023136"/>
    </source>
</evidence>
<keyword evidence="2 6" id="KW-0732">Signal</keyword>
<sequence length="441" mass="48894">MKRKLPFQMVSLSLGLVLIASGCSPSNAPAAPTGSNESEAKVSNEPITLTFFTAQNSVYANESGFDNEIGQYIRKKFPNITIKHIHKAAGQDYGDLIAAGTIPDIVLESSGNIISKIKEFDLANDMADLIKKHNFDLSRMDEAAIAQVKNANPDGQLWGLPFTLSNIIMFYNKDLFDKFGVPYPKDGMTWDEVYDVAKKMTRSVDGVQYKGLSMHPGVMTSYNQLSLTPLDLKENKAAINTEKWKTLIENYKRFYDIPGNEFTNIDDFPKGQMAIGIHVAEKVTSWYTANKDLNFDLASPPSFKDLPNTGMLPNTYSLFITKNSKYKDQAFQVISYLLSDEVQSELSKQGIVTPLKSKAVHDVYGQSLPQLKGKNTGAVYYSKNAQPAPPRAPGLVYYSVNTSKIFDNIYKNNMDVNSAIRAVEEEANAAIQQLVLQKGGK</sequence>
<evidence type="ECO:0000313" key="7">
    <source>
        <dbReference type="EMBL" id="MFD1223149.1"/>
    </source>
</evidence>
<comment type="caution">
    <text evidence="7">The sequence shown here is derived from an EMBL/GenBank/DDBJ whole genome shotgun (WGS) entry which is preliminary data.</text>
</comment>
<evidence type="ECO:0000256" key="6">
    <source>
        <dbReference type="SAM" id="SignalP"/>
    </source>
</evidence>
<keyword evidence="5" id="KW-0449">Lipoprotein</keyword>
<evidence type="ECO:0000256" key="1">
    <source>
        <dbReference type="ARBA" id="ARBA00022475"/>
    </source>
</evidence>
<keyword evidence="3" id="KW-0472">Membrane</keyword>
<dbReference type="SUPFAM" id="SSF53850">
    <property type="entry name" value="Periplasmic binding protein-like II"/>
    <property type="match status" value="1"/>
</dbReference>
<dbReference type="PROSITE" id="PS51257">
    <property type="entry name" value="PROKAR_LIPOPROTEIN"/>
    <property type="match status" value="1"/>
</dbReference>
<dbReference type="RefSeq" id="WP_345589221.1">
    <property type="nucleotide sequence ID" value="NZ_BAABJG010000015.1"/>
</dbReference>
<dbReference type="Proteomes" id="UP001597180">
    <property type="component" value="Unassembled WGS sequence"/>
</dbReference>
<reference evidence="8" key="1">
    <citation type="journal article" date="2019" name="Int. J. Syst. Evol. Microbiol.">
        <title>The Global Catalogue of Microorganisms (GCM) 10K type strain sequencing project: providing services to taxonomists for standard genome sequencing and annotation.</title>
        <authorList>
            <consortium name="The Broad Institute Genomics Platform"/>
            <consortium name="The Broad Institute Genome Sequencing Center for Infectious Disease"/>
            <person name="Wu L."/>
            <person name="Ma J."/>
        </authorList>
    </citation>
    <scope>NUCLEOTIDE SEQUENCE [LARGE SCALE GENOMIC DNA]</scope>
    <source>
        <strain evidence="8">CCUG 53270</strain>
    </source>
</reference>
<keyword evidence="4" id="KW-0564">Palmitate</keyword>
<dbReference type="InterPro" id="IPR006059">
    <property type="entry name" value="SBP"/>
</dbReference>
<evidence type="ECO:0000256" key="4">
    <source>
        <dbReference type="ARBA" id="ARBA00023139"/>
    </source>
</evidence>